<protein>
    <recommendedName>
        <fullName evidence="3">DUF429 domain-containing protein</fullName>
    </recommendedName>
</protein>
<gene>
    <name evidence="1" type="ORF">GV829_09995</name>
</gene>
<evidence type="ECO:0000313" key="2">
    <source>
        <dbReference type="Proteomes" id="UP000503018"/>
    </source>
</evidence>
<dbReference type="EMBL" id="CP053015">
    <property type="protein sequence ID" value="QJQ32730.1"/>
    <property type="molecule type" value="Genomic_DNA"/>
</dbReference>
<sequence>MIRRQRIFSAFACIDWSGAAVPRPHGIAIALASGQTAPRLIEPAGGWSRALVLDWLVDHARRGTDMLIGFDLSPALPFIDANAYFPGWHGSPKGPRELWRLVDSLCSNDPHLSATSFVDHPDISPYFRRHGGREGTLFGVGIGRLRQVESHQRATGQARSASCFNLVGAAQVGKSSLTGMRLFSRLEDRIPIWPFDPLPERGPAIIEIYTSVAARAAGVPAHRSKIRDSEALEAALACLGSPYQPVSRLDDHATDALVTAAWMRSTAANADYWHPEPLTNAIAQQEGWTFGII</sequence>
<name>A0A6M4AWI8_9SPHN</name>
<reference evidence="1 2" key="1">
    <citation type="submission" date="2020-01" db="EMBL/GenBank/DDBJ databases">
        <title>Sphingomonas sp. strain CSW-10.</title>
        <authorList>
            <person name="Chen W.-M."/>
        </authorList>
    </citation>
    <scope>NUCLEOTIDE SEQUENCE [LARGE SCALE GENOMIC DNA]</scope>
    <source>
        <strain evidence="1 2">CSW-10</strain>
    </source>
</reference>
<dbReference type="AlphaFoldDB" id="A0A6M4AWI8"/>
<accession>A0A6M4AWI8</accession>
<dbReference type="KEGG" id="slan:GV829_09995"/>
<organism evidence="1 2">
    <name type="scientific">Sphingomonas lacunae</name>
    <dbReference type="NCBI Taxonomy" id="2698828"/>
    <lineage>
        <taxon>Bacteria</taxon>
        <taxon>Pseudomonadati</taxon>
        <taxon>Pseudomonadota</taxon>
        <taxon>Alphaproteobacteria</taxon>
        <taxon>Sphingomonadales</taxon>
        <taxon>Sphingomonadaceae</taxon>
        <taxon>Sphingomonas</taxon>
    </lineage>
</organism>
<keyword evidence="2" id="KW-1185">Reference proteome</keyword>
<evidence type="ECO:0008006" key="3">
    <source>
        <dbReference type="Google" id="ProtNLM"/>
    </source>
</evidence>
<evidence type="ECO:0000313" key="1">
    <source>
        <dbReference type="EMBL" id="QJQ32730.1"/>
    </source>
</evidence>
<dbReference type="RefSeq" id="WP_169946281.1">
    <property type="nucleotide sequence ID" value="NZ_CP053015.1"/>
</dbReference>
<proteinExistence type="predicted"/>
<dbReference type="Proteomes" id="UP000503018">
    <property type="component" value="Chromosome"/>
</dbReference>